<evidence type="ECO:0000259" key="6">
    <source>
        <dbReference type="SMART" id="SM00421"/>
    </source>
</evidence>
<evidence type="ECO:0000313" key="8">
    <source>
        <dbReference type="Proteomes" id="UP001501411"/>
    </source>
</evidence>
<dbReference type="InterPro" id="IPR013249">
    <property type="entry name" value="RNA_pol_sigma70_r4_t2"/>
</dbReference>
<evidence type="ECO:0000256" key="5">
    <source>
        <dbReference type="SAM" id="Phobius"/>
    </source>
</evidence>
<keyword evidence="8" id="KW-1185">Reference proteome</keyword>
<reference evidence="8" key="1">
    <citation type="journal article" date="2019" name="Int. J. Syst. Evol. Microbiol.">
        <title>The Global Catalogue of Microorganisms (GCM) 10K type strain sequencing project: providing services to taxonomists for standard genome sequencing and annotation.</title>
        <authorList>
            <consortium name="The Broad Institute Genomics Platform"/>
            <consortium name="The Broad Institute Genome Sequencing Center for Infectious Disease"/>
            <person name="Wu L."/>
            <person name="Ma J."/>
        </authorList>
    </citation>
    <scope>NUCLEOTIDE SEQUENCE [LARGE SCALE GENOMIC DNA]</scope>
    <source>
        <strain evidence="8">JCM 18200</strain>
    </source>
</reference>
<dbReference type="InterPro" id="IPR007627">
    <property type="entry name" value="RNA_pol_sigma70_r2"/>
</dbReference>
<dbReference type="PANTHER" id="PTHR43133">
    <property type="entry name" value="RNA POLYMERASE ECF-TYPE SIGMA FACTO"/>
    <property type="match status" value="1"/>
</dbReference>
<dbReference type="InterPro" id="IPR014284">
    <property type="entry name" value="RNA_pol_sigma-70_dom"/>
</dbReference>
<evidence type="ECO:0000256" key="4">
    <source>
        <dbReference type="ARBA" id="ARBA00023163"/>
    </source>
</evidence>
<accession>A0ABP9CF53</accession>
<dbReference type="Proteomes" id="UP001501411">
    <property type="component" value="Unassembled WGS sequence"/>
</dbReference>
<protein>
    <submittedName>
        <fullName evidence="7">RNA polymerase sigma-70 factor</fullName>
    </submittedName>
</protein>
<keyword evidence="4" id="KW-0804">Transcription</keyword>
<keyword evidence="2" id="KW-0805">Transcription regulation</keyword>
<dbReference type="EMBL" id="BAABIQ010000044">
    <property type="protein sequence ID" value="GAA4806937.1"/>
    <property type="molecule type" value="Genomic_DNA"/>
</dbReference>
<sequence>MGDKSAFQALYTKYWDMVFNNAYKRLGNLNLSEDVVQEVFSQLWLRREQEQIRNLPAYLYIATRNQVYKLQRKEQIYIPITEIAEELRLQRESADAQILYKELLETYRQLIEHLPPQQREIFKLRYDENLETNEIAEQLKISPKTVRNQLGRALSRLKTAFTFLLILTIYMLLKVSGSLS</sequence>
<dbReference type="InterPro" id="IPR000792">
    <property type="entry name" value="Tscrpt_reg_LuxR_C"/>
</dbReference>
<dbReference type="NCBIfam" id="TIGR02937">
    <property type="entry name" value="sigma70-ECF"/>
    <property type="match status" value="1"/>
</dbReference>
<dbReference type="SUPFAM" id="SSF88659">
    <property type="entry name" value="Sigma3 and sigma4 domains of RNA polymerase sigma factors"/>
    <property type="match status" value="1"/>
</dbReference>
<dbReference type="Pfam" id="PF04542">
    <property type="entry name" value="Sigma70_r2"/>
    <property type="match status" value="1"/>
</dbReference>
<dbReference type="SMART" id="SM00421">
    <property type="entry name" value="HTH_LUXR"/>
    <property type="match status" value="1"/>
</dbReference>
<comment type="similarity">
    <text evidence="1">Belongs to the sigma-70 factor family. ECF subfamily.</text>
</comment>
<dbReference type="InterPro" id="IPR013324">
    <property type="entry name" value="RNA_pol_sigma_r3/r4-like"/>
</dbReference>
<keyword evidence="5" id="KW-0472">Membrane</keyword>
<keyword evidence="5" id="KW-0812">Transmembrane</keyword>
<dbReference type="PANTHER" id="PTHR43133:SF46">
    <property type="entry name" value="RNA POLYMERASE SIGMA-70 FACTOR ECF SUBFAMILY"/>
    <property type="match status" value="1"/>
</dbReference>
<dbReference type="SUPFAM" id="SSF88946">
    <property type="entry name" value="Sigma2 domain of RNA polymerase sigma factors"/>
    <property type="match status" value="1"/>
</dbReference>
<feature type="transmembrane region" description="Helical" evidence="5">
    <location>
        <begin position="157"/>
        <end position="173"/>
    </location>
</feature>
<dbReference type="Gene3D" id="1.10.10.10">
    <property type="entry name" value="Winged helix-like DNA-binding domain superfamily/Winged helix DNA-binding domain"/>
    <property type="match status" value="1"/>
</dbReference>
<evidence type="ECO:0000256" key="2">
    <source>
        <dbReference type="ARBA" id="ARBA00023015"/>
    </source>
</evidence>
<comment type="caution">
    <text evidence="7">The sequence shown here is derived from an EMBL/GenBank/DDBJ whole genome shotgun (WGS) entry which is preliminary data.</text>
</comment>
<keyword evidence="3" id="KW-0731">Sigma factor</keyword>
<proteinExistence type="inferred from homology"/>
<name>A0ABP9CF53_9SPHI</name>
<gene>
    <name evidence="7" type="ORF">GCM10023231_40160</name>
</gene>
<organism evidence="7 8">
    <name type="scientific">Olivibacter ginsenosidimutans</name>
    <dbReference type="NCBI Taxonomy" id="1176537"/>
    <lineage>
        <taxon>Bacteria</taxon>
        <taxon>Pseudomonadati</taxon>
        <taxon>Bacteroidota</taxon>
        <taxon>Sphingobacteriia</taxon>
        <taxon>Sphingobacteriales</taxon>
        <taxon>Sphingobacteriaceae</taxon>
        <taxon>Olivibacter</taxon>
    </lineage>
</organism>
<evidence type="ECO:0000256" key="1">
    <source>
        <dbReference type="ARBA" id="ARBA00010641"/>
    </source>
</evidence>
<feature type="domain" description="HTH luxR-type" evidence="6">
    <location>
        <begin position="111"/>
        <end position="169"/>
    </location>
</feature>
<evidence type="ECO:0000313" key="7">
    <source>
        <dbReference type="EMBL" id="GAA4806937.1"/>
    </source>
</evidence>
<dbReference type="Gene3D" id="1.10.1740.10">
    <property type="match status" value="1"/>
</dbReference>
<dbReference type="InterPro" id="IPR013325">
    <property type="entry name" value="RNA_pol_sigma_r2"/>
</dbReference>
<dbReference type="InterPro" id="IPR036388">
    <property type="entry name" value="WH-like_DNA-bd_sf"/>
</dbReference>
<keyword evidence="5" id="KW-1133">Transmembrane helix</keyword>
<dbReference type="Pfam" id="PF08281">
    <property type="entry name" value="Sigma70_r4_2"/>
    <property type="match status" value="1"/>
</dbReference>
<dbReference type="InterPro" id="IPR039425">
    <property type="entry name" value="RNA_pol_sigma-70-like"/>
</dbReference>
<evidence type="ECO:0000256" key="3">
    <source>
        <dbReference type="ARBA" id="ARBA00023082"/>
    </source>
</evidence>